<evidence type="ECO:0000313" key="6">
    <source>
        <dbReference type="EMBL" id="GJJ79061.1"/>
    </source>
</evidence>
<comment type="similarity">
    <text evidence="1 2">Belongs to the glycosyl hydrolase 35 family.</text>
</comment>
<evidence type="ECO:0000256" key="3">
    <source>
        <dbReference type="SAM" id="MobiDB-lite"/>
    </source>
</evidence>
<dbReference type="AlphaFoldDB" id="A0A9P3M1X7"/>
<dbReference type="Proteomes" id="UP000827284">
    <property type="component" value="Unassembled WGS sequence"/>
</dbReference>
<dbReference type="GO" id="GO:0005975">
    <property type="term" value="P:carbohydrate metabolic process"/>
    <property type="evidence" value="ECO:0007669"/>
    <property type="project" value="InterPro"/>
</dbReference>
<dbReference type="InterPro" id="IPR017853">
    <property type="entry name" value="GH"/>
</dbReference>
<gene>
    <name evidence="6" type="ORF">EMPS_11420</name>
</gene>
<dbReference type="OrthoDB" id="1657402at2759"/>
<dbReference type="Gene3D" id="3.20.20.80">
    <property type="entry name" value="Glycosidases"/>
    <property type="match status" value="1"/>
</dbReference>
<evidence type="ECO:0000256" key="2">
    <source>
        <dbReference type="RuleBase" id="RU003679"/>
    </source>
</evidence>
<evidence type="ECO:0000313" key="7">
    <source>
        <dbReference type="Proteomes" id="UP000827284"/>
    </source>
</evidence>
<keyword evidence="4" id="KW-0732">Signal</keyword>
<dbReference type="InterPro" id="IPR001944">
    <property type="entry name" value="Glycoside_Hdrlase_35"/>
</dbReference>
<feature type="compositionally biased region" description="Low complexity" evidence="3">
    <location>
        <begin position="1026"/>
        <end position="1043"/>
    </location>
</feature>
<protein>
    <recommendedName>
        <fullName evidence="5">Glycoside hydrolase 35 catalytic domain-containing protein</fullName>
    </recommendedName>
</protein>
<accession>A0A9P3M1X7</accession>
<feature type="region of interest" description="Disordered" evidence="3">
    <location>
        <begin position="1022"/>
        <end position="1058"/>
    </location>
</feature>
<dbReference type="InterPro" id="IPR031330">
    <property type="entry name" value="Gly_Hdrlase_35_cat"/>
</dbReference>
<sequence length="1187" mass="133170">MPAGPLTATVAAAILGLGVAVHQYIERRATGTLTDIHTTDTLYDRARFGHILDYDAHSLILHGQRTLILSGEFHYWRLPDKTRWKPMLQQYRSAGLNCIRIYFHWGFHSPAPGKYVFDGNRDIEYLLLLCEEIGLYVLAAPGPYICAETQAGGFPIWLAAQREIRLRHMKTNFWKEYDPKFMEYCVEYFEHILPILGRHQITNGKEGCVIALQIENENFQHVFGYPIGLHDDMRVLAKTARDCGITVPLFTNDGFEQGSFVVKDDPRKNKKDFGVDLYGFDKYVVFTPNSEPSSWVVGRDSSHLKEWDPTTVRSELDSMERKVRSFGHANLKTPIFIPELQGGWFNHYGIKYTYDEIYKFYGEKYSRLMLDTVFSQGCTMLNFYMFYGGTNWGTIGDSDVYTSYDYSASIREFGLMSGRLRTLRLGLLFLQSFSDILVQTDEITNKRSRTVKSSVYNTVCQQRESKVLTYRSGPVELTFIRNFSHKKVDQFELSSLADELSDRRSVTKLKCFAPYKSSFIALGNYTTLNRDIHLVLSATPIHIRGFSGGDLGKLYQKHHYPHKSEVWIAALAGRGPTEMAFRGALVIQSAGGRNMTAENGIKIRPSSGDRNVCVLSVPEGAKDAFVVLGSANQAPTDPVLHIIFLGQQELSTLYCYYDNRHGRRRADGKHSAVDASAMASSPKIVTWGSYNALYDPDQKTLTVESTESQKEMHILSFGDANTVPVNELSDFGPGLALQTIPLTETETVLEEARGSYAGWVSRNQSGLELSRWQTRTTDFGIMDWKECPRKAPKSDLFENVNLDYHFTSGHILYRAQFKTTPYHRRFGGTVAATGKDAQPIWLKLNSRHRVIAYVNGVCIGSHMTYSRQLMRPGAKMGYDPISRGTHKFLITTKALEAAATKGMIHERQNSEPNPERQRLLAASRAEEQTHEIILVIDSLGLSRQPFVVDDIRNPRGLLSARVQGKTVVKGSEKWQVAGVDVRELDMAYGSTGFPDEHESKGWKATAELPSVVPDRGVTWWRTQFEGPPSAGVPSPPVSASSSSRHNPPPQPEDDGTGLTADVPLCCRIRGEFSAMIILNNVLVGRYFGSDSPQHDFYLMSGLIHKSGSGKLNELKVMMYGSEASSTKDTSAHIQILPWIVEDAQGELGLWSGNTMFDAFEKSAPKSKALQAGPFWTIRQSFALGSEN</sequence>
<evidence type="ECO:0000256" key="1">
    <source>
        <dbReference type="ARBA" id="ARBA00009809"/>
    </source>
</evidence>
<dbReference type="SUPFAM" id="SSF51445">
    <property type="entry name" value="(Trans)glycosidases"/>
    <property type="match status" value="1"/>
</dbReference>
<organism evidence="6 7">
    <name type="scientific">Entomortierella parvispora</name>
    <dbReference type="NCBI Taxonomy" id="205924"/>
    <lineage>
        <taxon>Eukaryota</taxon>
        <taxon>Fungi</taxon>
        <taxon>Fungi incertae sedis</taxon>
        <taxon>Mucoromycota</taxon>
        <taxon>Mortierellomycotina</taxon>
        <taxon>Mortierellomycetes</taxon>
        <taxon>Mortierellales</taxon>
        <taxon>Mortierellaceae</taxon>
        <taxon>Entomortierella</taxon>
    </lineage>
</organism>
<keyword evidence="7" id="KW-1185">Reference proteome</keyword>
<comment type="caution">
    <text evidence="6">The sequence shown here is derived from an EMBL/GenBank/DDBJ whole genome shotgun (WGS) entry which is preliminary data.</text>
</comment>
<reference evidence="6" key="2">
    <citation type="journal article" date="2022" name="Microbiol. Resour. Announc.">
        <title>Whole-Genome Sequence of Entomortierella parvispora E1425, a Mucoromycotan Fungus Associated with Burkholderiaceae-Related Endosymbiotic Bacteria.</title>
        <authorList>
            <person name="Herlambang A."/>
            <person name="Guo Y."/>
            <person name="Takashima Y."/>
            <person name="Narisawa K."/>
            <person name="Ohta H."/>
            <person name="Nishizawa T."/>
        </authorList>
    </citation>
    <scope>NUCLEOTIDE SEQUENCE</scope>
    <source>
        <strain evidence="6">E1425</strain>
    </source>
</reference>
<dbReference type="PANTHER" id="PTHR23421">
    <property type="entry name" value="BETA-GALACTOSIDASE RELATED"/>
    <property type="match status" value="1"/>
</dbReference>
<reference evidence="6" key="1">
    <citation type="submission" date="2021-11" db="EMBL/GenBank/DDBJ databases">
        <authorList>
            <person name="Herlambang A."/>
            <person name="Guo Y."/>
            <person name="Takashima Y."/>
            <person name="Nishizawa T."/>
        </authorList>
    </citation>
    <scope>NUCLEOTIDE SEQUENCE</scope>
    <source>
        <strain evidence="6">E1425</strain>
    </source>
</reference>
<feature type="signal peptide" evidence="4">
    <location>
        <begin position="1"/>
        <end position="20"/>
    </location>
</feature>
<feature type="chain" id="PRO_5040378076" description="Glycoside hydrolase 35 catalytic domain-containing protein" evidence="4">
    <location>
        <begin position="21"/>
        <end position="1187"/>
    </location>
</feature>
<proteinExistence type="inferred from homology"/>
<dbReference type="Pfam" id="PF01301">
    <property type="entry name" value="Glyco_hydro_35"/>
    <property type="match status" value="1"/>
</dbReference>
<dbReference type="EMBL" id="BQFW01000015">
    <property type="protein sequence ID" value="GJJ79061.1"/>
    <property type="molecule type" value="Genomic_DNA"/>
</dbReference>
<dbReference type="GO" id="GO:0004553">
    <property type="term" value="F:hydrolase activity, hydrolyzing O-glycosyl compounds"/>
    <property type="evidence" value="ECO:0007669"/>
    <property type="project" value="InterPro"/>
</dbReference>
<dbReference type="PRINTS" id="PR00742">
    <property type="entry name" value="GLHYDRLASE35"/>
</dbReference>
<evidence type="ECO:0000256" key="4">
    <source>
        <dbReference type="SAM" id="SignalP"/>
    </source>
</evidence>
<evidence type="ECO:0000259" key="5">
    <source>
        <dbReference type="Pfam" id="PF01301"/>
    </source>
</evidence>
<feature type="domain" description="Glycoside hydrolase 35 catalytic" evidence="5">
    <location>
        <begin position="58"/>
        <end position="424"/>
    </location>
</feature>
<dbReference type="Gene3D" id="2.60.120.260">
    <property type="entry name" value="Galactose-binding domain-like"/>
    <property type="match status" value="1"/>
</dbReference>
<name>A0A9P3M1X7_9FUNG</name>